<dbReference type="AlphaFoldDB" id="D0A0B8"/>
<accession>D0A0B8</accession>
<gene>
    <name evidence="2" type="ORF">TbgDal_X17790</name>
</gene>
<dbReference type="Proteomes" id="UP000002316">
    <property type="component" value="Chromosome 10"/>
</dbReference>
<feature type="compositionally biased region" description="Basic residues" evidence="1">
    <location>
        <begin position="72"/>
        <end position="83"/>
    </location>
</feature>
<dbReference type="GeneID" id="23865019"/>
<name>D0A0B8_TRYB9</name>
<evidence type="ECO:0000313" key="2">
    <source>
        <dbReference type="EMBL" id="CBH16676.1"/>
    </source>
</evidence>
<reference evidence="3" key="1">
    <citation type="journal article" date="2010" name="PLoS Negl. Trop. Dis.">
        <title>The genome sequence of Trypanosoma brucei gambiense, causative agent of chronic human african trypanosomiasis.</title>
        <authorList>
            <person name="Jackson A.P."/>
            <person name="Sanders M."/>
            <person name="Berry A."/>
            <person name="McQuillan J."/>
            <person name="Aslett M.A."/>
            <person name="Quail M.A."/>
            <person name="Chukualim B."/>
            <person name="Capewell P."/>
            <person name="MacLeod A."/>
            <person name="Melville S.E."/>
            <person name="Gibson W."/>
            <person name="Barry J.D."/>
            <person name="Berriman M."/>
            <person name="Hertz-Fowler C."/>
        </authorList>
    </citation>
    <scope>NUCLEOTIDE SEQUENCE [LARGE SCALE GENOMIC DNA]</scope>
    <source>
        <strain evidence="3">MHOM/CI/86/DAL972</strain>
    </source>
</reference>
<dbReference type="EMBL" id="FN554973">
    <property type="protein sequence ID" value="CBH16676.1"/>
    <property type="molecule type" value="Genomic_DNA"/>
</dbReference>
<evidence type="ECO:0000313" key="3">
    <source>
        <dbReference type="Proteomes" id="UP000002316"/>
    </source>
</evidence>
<organism evidence="2 3">
    <name type="scientific">Trypanosoma brucei gambiense (strain MHOM/CI/86/DAL972)</name>
    <dbReference type="NCBI Taxonomy" id="679716"/>
    <lineage>
        <taxon>Eukaryota</taxon>
        <taxon>Discoba</taxon>
        <taxon>Euglenozoa</taxon>
        <taxon>Kinetoplastea</taxon>
        <taxon>Metakinetoplastina</taxon>
        <taxon>Trypanosomatida</taxon>
        <taxon>Trypanosomatidae</taxon>
        <taxon>Trypanosoma</taxon>
    </lineage>
</organism>
<dbReference type="KEGG" id="tbg:TbgDal_X17790"/>
<dbReference type="RefSeq" id="XP_011778940.1">
    <property type="nucleotide sequence ID" value="XM_011780638.1"/>
</dbReference>
<protein>
    <submittedName>
        <fullName evidence="2">Uncharacterized protein</fullName>
    </submittedName>
</protein>
<evidence type="ECO:0000256" key="1">
    <source>
        <dbReference type="SAM" id="MobiDB-lite"/>
    </source>
</evidence>
<sequence length="102" mass="11572">MGLEYVALHPTAGFASASSAKLLYYQLMKTLTISVLQHCSYDMLLFSDGRLYCTGVVGGIYEKKEKIKRIGCRPQQKKKKQKPSKNYEHVQKCSKSFGNRSM</sequence>
<proteinExistence type="predicted"/>
<feature type="region of interest" description="Disordered" evidence="1">
    <location>
        <begin position="72"/>
        <end position="102"/>
    </location>
</feature>
<feature type="compositionally biased region" description="Polar residues" evidence="1">
    <location>
        <begin position="93"/>
        <end position="102"/>
    </location>
</feature>